<reference evidence="2" key="1">
    <citation type="submission" date="2019-03" db="EMBL/GenBank/DDBJ databases">
        <authorList>
            <person name="Danneels B."/>
        </authorList>
    </citation>
    <scope>NUCLEOTIDE SEQUENCE</scope>
</reference>
<name>A0A484VAD3_9ZZZZ</name>
<proteinExistence type="predicted"/>
<evidence type="ECO:0008006" key="3">
    <source>
        <dbReference type="Google" id="ProtNLM"/>
    </source>
</evidence>
<gene>
    <name evidence="2" type="ORF">RAN3_1874</name>
</gene>
<dbReference type="EMBL" id="CAADIO010000049">
    <property type="protein sequence ID" value="VFR96487.1"/>
    <property type="molecule type" value="Genomic_DNA"/>
</dbReference>
<evidence type="ECO:0000313" key="2">
    <source>
        <dbReference type="EMBL" id="VFR96487.1"/>
    </source>
</evidence>
<accession>A0A484VAD3</accession>
<sequence length="172" mass="18878">MSWDLQRRTPLKNKTQMKRGGWLRTTRATPKGPGLAQRLATVLGVAVDHKPKGPTVYRSRQHREYVAALDCVQCGKQKHSQAAHLNLLAVGKGKGLKVSDALTVPLCADGLAFRGCHSKLDQGGVYDKATSASLQILWLQQTRTELQRLGQWPEAAEADFVRHIGAYLARGA</sequence>
<evidence type="ECO:0000256" key="1">
    <source>
        <dbReference type="SAM" id="MobiDB-lite"/>
    </source>
</evidence>
<protein>
    <recommendedName>
        <fullName evidence="3">Phage protein</fullName>
    </recommendedName>
</protein>
<organism evidence="2">
    <name type="scientific">plant metagenome</name>
    <dbReference type="NCBI Taxonomy" id="1297885"/>
    <lineage>
        <taxon>unclassified sequences</taxon>
        <taxon>metagenomes</taxon>
        <taxon>organismal metagenomes</taxon>
    </lineage>
</organism>
<feature type="region of interest" description="Disordered" evidence="1">
    <location>
        <begin position="1"/>
        <end position="20"/>
    </location>
</feature>
<dbReference type="Gene3D" id="3.30.50.20">
    <property type="entry name" value="prophage-derive protein ybcO"/>
    <property type="match status" value="1"/>
</dbReference>
<dbReference type="AlphaFoldDB" id="A0A484VAD3"/>